<dbReference type="RefSeq" id="WP_041088452.1">
    <property type="nucleotide sequence ID" value="NZ_JXRP01000017.1"/>
</dbReference>
<reference evidence="2 3" key="1">
    <citation type="submission" date="2015-01" db="EMBL/GenBank/DDBJ databases">
        <title>Genome sequencing of Jeotgalibacillus soli.</title>
        <authorList>
            <person name="Goh K.M."/>
            <person name="Chan K.-G."/>
            <person name="Yaakop A.S."/>
            <person name="Ee R."/>
            <person name="Gan H.M."/>
            <person name="Chan C.S."/>
        </authorList>
    </citation>
    <scope>NUCLEOTIDE SEQUENCE [LARGE SCALE GENOMIC DNA]</scope>
    <source>
        <strain evidence="2 3">P9</strain>
    </source>
</reference>
<name>A0A0C2VMQ8_9BACL</name>
<accession>A0A0C2VMQ8</accession>
<feature type="domain" description="Antitoxin SocA-like Panacea" evidence="1">
    <location>
        <begin position="28"/>
        <end position="121"/>
    </location>
</feature>
<evidence type="ECO:0000259" key="1">
    <source>
        <dbReference type="Pfam" id="PF13274"/>
    </source>
</evidence>
<sequence length="153" mass="18135">MVKAIEVANFLLNLSKPNTKESISNLKLQKLLYYVQGFHLAFYNDRLFEDDIQAWSHGPVVPDVYREFKGNSYRDIQPSPLIKESDLDRRKEDLIREVWEVFKGFDGKELEKMSHEETPWKNARGDLPEYASSMETIPIENIRDFFREEYVKN</sequence>
<dbReference type="STRING" id="889306.KP78_20750"/>
<keyword evidence="3" id="KW-1185">Reference proteome</keyword>
<dbReference type="OrthoDB" id="9799173at2"/>
<proteinExistence type="predicted"/>
<evidence type="ECO:0000313" key="3">
    <source>
        <dbReference type="Proteomes" id="UP000031938"/>
    </source>
</evidence>
<dbReference type="InterPro" id="IPR025272">
    <property type="entry name" value="SocA_Panacea"/>
</dbReference>
<evidence type="ECO:0000313" key="2">
    <source>
        <dbReference type="EMBL" id="KIL45726.1"/>
    </source>
</evidence>
<comment type="caution">
    <text evidence="2">The sequence shown here is derived from an EMBL/GenBank/DDBJ whole genome shotgun (WGS) entry which is preliminary data.</text>
</comment>
<gene>
    <name evidence="2" type="ORF">KP78_20750</name>
</gene>
<dbReference type="EMBL" id="JXRP01000017">
    <property type="protein sequence ID" value="KIL45726.1"/>
    <property type="molecule type" value="Genomic_DNA"/>
</dbReference>
<dbReference type="Pfam" id="PF13274">
    <property type="entry name" value="SocA_Panacea"/>
    <property type="match status" value="1"/>
</dbReference>
<dbReference type="Proteomes" id="UP000031938">
    <property type="component" value="Unassembled WGS sequence"/>
</dbReference>
<dbReference type="PATRIC" id="fig|889306.3.peg.2092"/>
<protein>
    <recommendedName>
        <fullName evidence="1">Antitoxin SocA-like Panacea domain-containing protein</fullName>
    </recommendedName>
</protein>
<dbReference type="AlphaFoldDB" id="A0A0C2VMQ8"/>
<organism evidence="2 3">
    <name type="scientific">Jeotgalibacillus soli</name>
    <dbReference type="NCBI Taxonomy" id="889306"/>
    <lineage>
        <taxon>Bacteria</taxon>
        <taxon>Bacillati</taxon>
        <taxon>Bacillota</taxon>
        <taxon>Bacilli</taxon>
        <taxon>Bacillales</taxon>
        <taxon>Caryophanaceae</taxon>
        <taxon>Jeotgalibacillus</taxon>
    </lineage>
</organism>